<evidence type="ECO:0000256" key="1">
    <source>
        <dbReference type="SAM" id="MobiDB-lite"/>
    </source>
</evidence>
<gene>
    <name evidence="4" type="primary">LOC111132436</name>
</gene>
<dbReference type="KEGG" id="cvn:111132436"/>
<dbReference type="GeneID" id="111132436"/>
<proteinExistence type="predicted"/>
<keyword evidence="2" id="KW-0472">Membrane</keyword>
<accession>A0A8B8E723</accession>
<keyword evidence="2" id="KW-0812">Transmembrane</keyword>
<feature type="region of interest" description="Disordered" evidence="1">
    <location>
        <begin position="175"/>
        <end position="212"/>
    </location>
</feature>
<name>A0A8B8E723_CRAVI</name>
<dbReference type="AlphaFoldDB" id="A0A8B8E723"/>
<evidence type="ECO:0000256" key="2">
    <source>
        <dbReference type="SAM" id="Phobius"/>
    </source>
</evidence>
<sequence>MKRKEEERIRLEEEMKRKEEERMRKEEEENRKEEERRRKEKEEKRKEEERTRQEEEKKRKEEERMRKEEEEKRKEEERMRQEEEMKRKEEERMRKEEEMKRKEEERMRKEEEEKRKKEKRIKEEEEEIRKLKNQMKKILVELKIVIQRKREDIDLFVPRDLFLFSIDIMKEIPKKDSTTKAQQSPRIPKEVSESDNDPVEKTEKHVSVESPVAETGRQEVKSGFFSIIYHASGFCIIFFTFNLIYFFLFLSSGRPGEIGAKGYCASFEDVSKSLNSKILLINWIFFTK</sequence>
<organism evidence="3 4">
    <name type="scientific">Crassostrea virginica</name>
    <name type="common">Eastern oyster</name>
    <dbReference type="NCBI Taxonomy" id="6565"/>
    <lineage>
        <taxon>Eukaryota</taxon>
        <taxon>Metazoa</taxon>
        <taxon>Spiralia</taxon>
        <taxon>Lophotrochozoa</taxon>
        <taxon>Mollusca</taxon>
        <taxon>Bivalvia</taxon>
        <taxon>Autobranchia</taxon>
        <taxon>Pteriomorphia</taxon>
        <taxon>Ostreida</taxon>
        <taxon>Ostreoidea</taxon>
        <taxon>Ostreidae</taxon>
        <taxon>Crassostrea</taxon>
    </lineage>
</organism>
<keyword evidence="3" id="KW-1185">Reference proteome</keyword>
<evidence type="ECO:0000313" key="4">
    <source>
        <dbReference type="RefSeq" id="XP_022335950.1"/>
    </source>
</evidence>
<feature type="region of interest" description="Disordered" evidence="1">
    <location>
        <begin position="1"/>
        <end position="124"/>
    </location>
</feature>
<dbReference type="Proteomes" id="UP000694844">
    <property type="component" value="Chromosome 5"/>
</dbReference>
<feature type="transmembrane region" description="Helical" evidence="2">
    <location>
        <begin position="227"/>
        <end position="248"/>
    </location>
</feature>
<protein>
    <submittedName>
        <fullName evidence="4">Vicilin-like seed storage protein At2g18540</fullName>
    </submittedName>
</protein>
<reference evidence="4" key="1">
    <citation type="submission" date="2025-08" db="UniProtKB">
        <authorList>
            <consortium name="RefSeq"/>
        </authorList>
    </citation>
    <scope>IDENTIFICATION</scope>
    <source>
        <tissue evidence="4">Whole sample</tissue>
    </source>
</reference>
<feature type="compositionally biased region" description="Basic and acidic residues" evidence="1">
    <location>
        <begin position="187"/>
        <end position="207"/>
    </location>
</feature>
<evidence type="ECO:0000313" key="3">
    <source>
        <dbReference type="Proteomes" id="UP000694844"/>
    </source>
</evidence>
<dbReference type="RefSeq" id="XP_022335950.1">
    <property type="nucleotide sequence ID" value="XM_022480242.1"/>
</dbReference>
<keyword evidence="2" id="KW-1133">Transmembrane helix</keyword>